<feature type="compositionally biased region" description="Basic and acidic residues" evidence="1">
    <location>
        <begin position="73"/>
        <end position="86"/>
    </location>
</feature>
<protein>
    <submittedName>
        <fullName evidence="2">Uncharacterized protein</fullName>
    </submittedName>
</protein>
<proteinExistence type="predicted"/>
<feature type="region of interest" description="Disordered" evidence="1">
    <location>
        <begin position="44"/>
        <end position="94"/>
    </location>
</feature>
<evidence type="ECO:0000256" key="1">
    <source>
        <dbReference type="SAM" id="MobiDB-lite"/>
    </source>
</evidence>
<dbReference type="AlphaFoldDB" id="A0A6A7C796"/>
<dbReference type="Proteomes" id="UP000799421">
    <property type="component" value="Unassembled WGS sequence"/>
</dbReference>
<accession>A0A6A7C796</accession>
<gene>
    <name evidence="2" type="ORF">K470DRAFT_124290</name>
</gene>
<sequence length="94" mass="11112">MRFRSYRNVGLSWHTQVYPLLPLPIGRGLLTRLSLFTSESFRVTHHGRKGKTSTHSTIARIQPREREKRKRKVLEESGSKEAMELRRGRRKGRR</sequence>
<organism evidence="2 3">
    <name type="scientific">Piedraia hortae CBS 480.64</name>
    <dbReference type="NCBI Taxonomy" id="1314780"/>
    <lineage>
        <taxon>Eukaryota</taxon>
        <taxon>Fungi</taxon>
        <taxon>Dikarya</taxon>
        <taxon>Ascomycota</taxon>
        <taxon>Pezizomycotina</taxon>
        <taxon>Dothideomycetes</taxon>
        <taxon>Dothideomycetidae</taxon>
        <taxon>Capnodiales</taxon>
        <taxon>Piedraiaceae</taxon>
        <taxon>Piedraia</taxon>
    </lineage>
</organism>
<evidence type="ECO:0000313" key="3">
    <source>
        <dbReference type="Proteomes" id="UP000799421"/>
    </source>
</evidence>
<reference evidence="2" key="1">
    <citation type="journal article" date="2020" name="Stud. Mycol.">
        <title>101 Dothideomycetes genomes: a test case for predicting lifestyles and emergence of pathogens.</title>
        <authorList>
            <person name="Haridas S."/>
            <person name="Albert R."/>
            <person name="Binder M."/>
            <person name="Bloem J."/>
            <person name="Labutti K."/>
            <person name="Salamov A."/>
            <person name="Andreopoulos B."/>
            <person name="Baker S."/>
            <person name="Barry K."/>
            <person name="Bills G."/>
            <person name="Bluhm B."/>
            <person name="Cannon C."/>
            <person name="Castanera R."/>
            <person name="Culley D."/>
            <person name="Daum C."/>
            <person name="Ezra D."/>
            <person name="Gonzalez J."/>
            <person name="Henrissat B."/>
            <person name="Kuo A."/>
            <person name="Liang C."/>
            <person name="Lipzen A."/>
            <person name="Lutzoni F."/>
            <person name="Magnuson J."/>
            <person name="Mondo S."/>
            <person name="Nolan M."/>
            <person name="Ohm R."/>
            <person name="Pangilinan J."/>
            <person name="Park H.-J."/>
            <person name="Ramirez L."/>
            <person name="Alfaro M."/>
            <person name="Sun H."/>
            <person name="Tritt A."/>
            <person name="Yoshinaga Y."/>
            <person name="Zwiers L.-H."/>
            <person name="Turgeon B."/>
            <person name="Goodwin S."/>
            <person name="Spatafora J."/>
            <person name="Crous P."/>
            <person name="Grigoriev I."/>
        </authorList>
    </citation>
    <scope>NUCLEOTIDE SEQUENCE</scope>
    <source>
        <strain evidence="2">CBS 480.64</strain>
    </source>
</reference>
<name>A0A6A7C796_9PEZI</name>
<keyword evidence="3" id="KW-1185">Reference proteome</keyword>
<evidence type="ECO:0000313" key="2">
    <source>
        <dbReference type="EMBL" id="KAF2863364.1"/>
    </source>
</evidence>
<dbReference type="EMBL" id="MU005961">
    <property type="protein sequence ID" value="KAF2863364.1"/>
    <property type="molecule type" value="Genomic_DNA"/>
</dbReference>